<feature type="non-terminal residue" evidence="1">
    <location>
        <position position="1"/>
    </location>
</feature>
<accession>A0A6H5G0K2</accession>
<sequence>ECDVAASLTASPQAQHPAGNIQLYCRETRCGAKMQVSEIPHTRSSSDEFPFCQLLGRMFFFWPREH</sequence>
<reference evidence="1 2" key="1">
    <citation type="submission" date="2020-02" db="EMBL/GenBank/DDBJ databases">
        <authorList>
            <person name="Ferguson B K."/>
        </authorList>
    </citation>
    <scope>NUCLEOTIDE SEQUENCE [LARGE SCALE GENOMIC DNA]</scope>
</reference>
<protein>
    <submittedName>
        <fullName evidence="1">Uncharacterized protein</fullName>
    </submittedName>
</protein>
<dbReference type="Proteomes" id="UP000479000">
    <property type="component" value="Unassembled WGS sequence"/>
</dbReference>
<gene>
    <name evidence="1" type="ORF">NTEN_LOCUS2465</name>
</gene>
<dbReference type="EMBL" id="CADCXU010003915">
    <property type="protein sequence ID" value="CAA9995674.1"/>
    <property type="molecule type" value="Genomic_DNA"/>
</dbReference>
<proteinExistence type="predicted"/>
<keyword evidence="2" id="KW-1185">Reference proteome</keyword>
<name>A0A6H5G0K2_9HEMI</name>
<evidence type="ECO:0000313" key="1">
    <source>
        <dbReference type="EMBL" id="CAA9995674.1"/>
    </source>
</evidence>
<dbReference type="AlphaFoldDB" id="A0A6H5G0K2"/>
<evidence type="ECO:0000313" key="2">
    <source>
        <dbReference type="Proteomes" id="UP000479000"/>
    </source>
</evidence>
<organism evidence="1 2">
    <name type="scientific">Nesidiocoris tenuis</name>
    <dbReference type="NCBI Taxonomy" id="355587"/>
    <lineage>
        <taxon>Eukaryota</taxon>
        <taxon>Metazoa</taxon>
        <taxon>Ecdysozoa</taxon>
        <taxon>Arthropoda</taxon>
        <taxon>Hexapoda</taxon>
        <taxon>Insecta</taxon>
        <taxon>Pterygota</taxon>
        <taxon>Neoptera</taxon>
        <taxon>Paraneoptera</taxon>
        <taxon>Hemiptera</taxon>
        <taxon>Heteroptera</taxon>
        <taxon>Panheteroptera</taxon>
        <taxon>Cimicomorpha</taxon>
        <taxon>Miridae</taxon>
        <taxon>Dicyphina</taxon>
        <taxon>Nesidiocoris</taxon>
    </lineage>
</organism>